<keyword evidence="1" id="KW-0677">Repeat</keyword>
<dbReference type="OrthoDB" id="594835at2"/>
<dbReference type="eggNOG" id="COG0457">
    <property type="taxonomic scope" value="Bacteria"/>
</dbReference>
<dbReference type="InterPro" id="IPR024552">
    <property type="entry name" value="DUF3856"/>
</dbReference>
<dbReference type="Proteomes" id="UP000002724">
    <property type="component" value="Chromosome"/>
</dbReference>
<evidence type="ECO:0000313" key="4">
    <source>
        <dbReference type="EMBL" id="ACF42461.1"/>
    </source>
</evidence>
<evidence type="ECO:0000256" key="2">
    <source>
        <dbReference type="ARBA" id="ARBA00022803"/>
    </source>
</evidence>
<protein>
    <recommendedName>
        <fullName evidence="3">DUF3856 domain-containing protein</fullName>
    </recommendedName>
</protein>
<dbReference type="KEGG" id="pph:Ppha_0105"/>
<dbReference type="RefSeq" id="WP_012506959.1">
    <property type="nucleotide sequence ID" value="NC_011060.1"/>
</dbReference>
<name>B4SB40_PELPB</name>
<evidence type="ECO:0000259" key="3">
    <source>
        <dbReference type="Pfam" id="PF12968"/>
    </source>
</evidence>
<organism evidence="4 5">
    <name type="scientific">Pelodictyon phaeoclathratiforme (strain DSM 5477 / BU-1)</name>
    <dbReference type="NCBI Taxonomy" id="324925"/>
    <lineage>
        <taxon>Bacteria</taxon>
        <taxon>Pseudomonadati</taxon>
        <taxon>Chlorobiota</taxon>
        <taxon>Chlorobiia</taxon>
        <taxon>Chlorobiales</taxon>
        <taxon>Chlorobiaceae</taxon>
        <taxon>Chlorobium/Pelodictyon group</taxon>
        <taxon>Pelodictyon</taxon>
    </lineage>
</organism>
<evidence type="ECO:0000313" key="5">
    <source>
        <dbReference type="Proteomes" id="UP000002724"/>
    </source>
</evidence>
<reference evidence="4 5" key="1">
    <citation type="submission" date="2008-06" db="EMBL/GenBank/DDBJ databases">
        <title>Complete sequence of Pelodictyon phaeoclathratiforme BU-1.</title>
        <authorList>
            <consortium name="US DOE Joint Genome Institute"/>
            <person name="Lucas S."/>
            <person name="Copeland A."/>
            <person name="Lapidus A."/>
            <person name="Glavina del Rio T."/>
            <person name="Dalin E."/>
            <person name="Tice H."/>
            <person name="Bruce D."/>
            <person name="Goodwin L."/>
            <person name="Pitluck S."/>
            <person name="Schmutz J."/>
            <person name="Larimer F."/>
            <person name="Land M."/>
            <person name="Hauser L."/>
            <person name="Kyrpides N."/>
            <person name="Mikhailova N."/>
            <person name="Liu Z."/>
            <person name="Li T."/>
            <person name="Zhao F."/>
            <person name="Overmann J."/>
            <person name="Bryant D.A."/>
            <person name="Richardson P."/>
        </authorList>
    </citation>
    <scope>NUCLEOTIDE SEQUENCE [LARGE SCALE GENOMIC DNA]</scope>
    <source>
        <strain evidence="5">DSM 5477 / BU-1</strain>
    </source>
</reference>
<evidence type="ECO:0000256" key="1">
    <source>
        <dbReference type="ARBA" id="ARBA00022737"/>
    </source>
</evidence>
<dbReference type="HOGENOM" id="CLU_1537346_0_0_10"/>
<dbReference type="PANTHER" id="PTHR22904">
    <property type="entry name" value="TPR REPEAT CONTAINING PROTEIN"/>
    <property type="match status" value="1"/>
</dbReference>
<dbReference type="STRING" id="324925.Ppha_0105"/>
<proteinExistence type="predicted"/>
<feature type="domain" description="DUF3856" evidence="3">
    <location>
        <begin position="2"/>
        <end position="144"/>
    </location>
</feature>
<sequence>MKPLIQVGHSYLALSQGEQQLRDAHFEEAAESYKRALEVSRTIPAEEAFDYNGFDALCHTGLSGAYVKLGRYEEALHSAEIGLRYFNRRGELHQDEGKQWIAAVFRRAQALEGIGRKEEALKAFQMAGEMIAERKGEMSDKEELQRMTAEHIASLQALTPDKKPAGYKAWWEFWS</sequence>
<keyword evidence="2" id="KW-0802">TPR repeat</keyword>
<gene>
    <name evidence="4" type="ordered locus">Ppha_0105</name>
</gene>
<dbReference type="SUPFAM" id="SSF48452">
    <property type="entry name" value="TPR-like"/>
    <property type="match status" value="1"/>
</dbReference>
<dbReference type="EMBL" id="CP001110">
    <property type="protein sequence ID" value="ACF42461.1"/>
    <property type="molecule type" value="Genomic_DNA"/>
</dbReference>
<dbReference type="Gene3D" id="1.25.40.10">
    <property type="entry name" value="Tetratricopeptide repeat domain"/>
    <property type="match status" value="1"/>
</dbReference>
<keyword evidence="5" id="KW-1185">Reference proteome</keyword>
<dbReference type="Pfam" id="PF12968">
    <property type="entry name" value="DUF3856"/>
    <property type="match status" value="1"/>
</dbReference>
<dbReference type="PANTHER" id="PTHR22904:SF523">
    <property type="entry name" value="STRESS-INDUCED-PHOSPHOPROTEIN 1"/>
    <property type="match status" value="1"/>
</dbReference>
<dbReference type="GO" id="GO:0051879">
    <property type="term" value="F:Hsp90 protein binding"/>
    <property type="evidence" value="ECO:0007669"/>
    <property type="project" value="TreeGrafter"/>
</dbReference>
<dbReference type="InterPro" id="IPR011990">
    <property type="entry name" value="TPR-like_helical_dom_sf"/>
</dbReference>
<dbReference type="AlphaFoldDB" id="B4SB40"/>
<accession>B4SB40</accession>